<evidence type="ECO:0000256" key="2">
    <source>
        <dbReference type="ARBA" id="ARBA00022737"/>
    </source>
</evidence>
<protein>
    <submittedName>
        <fullName evidence="7">OLC1v1003523C1</fullName>
    </submittedName>
</protein>
<evidence type="ECO:0000256" key="3">
    <source>
        <dbReference type="ARBA" id="ARBA00061659"/>
    </source>
</evidence>
<dbReference type="GO" id="GO:0003723">
    <property type="term" value="F:RNA binding"/>
    <property type="evidence" value="ECO:0007669"/>
    <property type="project" value="InterPro"/>
</dbReference>
<keyword evidence="2" id="KW-0677">Repeat</keyword>
<feature type="repeat" description="PPR" evidence="4">
    <location>
        <begin position="402"/>
        <end position="436"/>
    </location>
</feature>
<evidence type="ECO:0000313" key="8">
    <source>
        <dbReference type="Proteomes" id="UP001161247"/>
    </source>
</evidence>
<dbReference type="PANTHER" id="PTHR47926:SF452">
    <property type="entry name" value="PENTATRICOPEPTIDE REPEAT-CONTAINING PROTEIN"/>
    <property type="match status" value="1"/>
</dbReference>
<feature type="domain" description="DYW" evidence="6">
    <location>
        <begin position="738"/>
        <end position="812"/>
    </location>
</feature>
<reference evidence="7" key="1">
    <citation type="submission" date="2023-03" db="EMBL/GenBank/DDBJ databases">
        <authorList>
            <person name="Julca I."/>
        </authorList>
    </citation>
    <scope>NUCLEOTIDE SEQUENCE</scope>
</reference>
<dbReference type="Proteomes" id="UP001161247">
    <property type="component" value="Chromosome 4"/>
</dbReference>
<feature type="transmembrane region" description="Helical" evidence="5">
    <location>
        <begin position="746"/>
        <end position="765"/>
    </location>
</feature>
<dbReference type="InterPro" id="IPR032867">
    <property type="entry name" value="DYW_dom"/>
</dbReference>
<gene>
    <name evidence="7" type="ORF">OLC1_LOCUS13627</name>
</gene>
<evidence type="ECO:0000256" key="1">
    <source>
        <dbReference type="ARBA" id="ARBA00006643"/>
    </source>
</evidence>
<dbReference type="GO" id="GO:0009451">
    <property type="term" value="P:RNA modification"/>
    <property type="evidence" value="ECO:0007669"/>
    <property type="project" value="InterPro"/>
</dbReference>
<evidence type="ECO:0000313" key="7">
    <source>
        <dbReference type="EMBL" id="CAI9104771.1"/>
    </source>
</evidence>
<evidence type="ECO:0000256" key="4">
    <source>
        <dbReference type="PROSITE-ProRule" id="PRU00708"/>
    </source>
</evidence>
<feature type="repeat" description="PPR" evidence="4">
    <location>
        <begin position="473"/>
        <end position="503"/>
    </location>
</feature>
<feature type="repeat" description="PPR" evidence="4">
    <location>
        <begin position="504"/>
        <end position="538"/>
    </location>
</feature>
<keyword evidence="5" id="KW-0472">Membrane</keyword>
<comment type="similarity">
    <text evidence="3">Belongs to the PPR family. PCMP-E subfamily.</text>
</comment>
<feature type="repeat" description="PPR" evidence="4">
    <location>
        <begin position="201"/>
        <end position="235"/>
    </location>
</feature>
<accession>A0AAV1DA79</accession>
<evidence type="ECO:0000259" key="6">
    <source>
        <dbReference type="Pfam" id="PF14432"/>
    </source>
</evidence>
<dbReference type="InterPro" id="IPR011990">
    <property type="entry name" value="TPR-like_helical_dom_sf"/>
</dbReference>
<dbReference type="FunFam" id="1.25.40.10:FF:000196">
    <property type="entry name" value="Pentatricopeptide repeat-containing protein At4g14850"/>
    <property type="match status" value="1"/>
</dbReference>
<dbReference type="InterPro" id="IPR046960">
    <property type="entry name" value="PPR_At4g14850-like_plant"/>
</dbReference>
<dbReference type="PANTHER" id="PTHR47926">
    <property type="entry name" value="PENTATRICOPEPTIDE REPEAT-CONTAINING PROTEIN"/>
    <property type="match status" value="1"/>
</dbReference>
<dbReference type="FunFam" id="1.25.40.10:FF:000090">
    <property type="entry name" value="Pentatricopeptide repeat-containing protein, chloroplastic"/>
    <property type="match status" value="1"/>
</dbReference>
<dbReference type="Gene3D" id="1.25.40.10">
    <property type="entry name" value="Tetratricopeptide repeat domain"/>
    <property type="match status" value="5"/>
</dbReference>
<dbReference type="Pfam" id="PF14432">
    <property type="entry name" value="DYW_deaminase"/>
    <property type="match status" value="1"/>
</dbReference>
<sequence>MALLHLTNMQQMAPLSLCPSSKFSAAATFFPPKSTIQTYHSVSFLKPPNATTRKPPKSSRAVENNLAVARNLCRFLQSGSFKSALQVFENLPKRSQFIWNVFIRCLTDNEFFREAIYFYHRMLEGDVDDRGIGPDYYTFPFVIKACVGLSDLVEGERIHARVIRMGLDADLYVCNSLIVMYSKLGCLQQSLKIFRGMPVKDLVSWNSMISAYVSSGEDFEALVCFREMQASGLGFDRFGAISILGACSLLNGKEVHCQVIRRGIDLDSMIATSFVDMYGNCGLVGYSERVFIAVSHSLRTIPVWNAMIGAYARNDEVTKCFSCFLMMQARDKLVPDAVTLINLLPSCTRMSGFLQGRALHGFAIRRGIFPHLFLETSLLDMYGKCGCLSSAETIFLGIQEKNLISWNAMIAAYVHNSSWEEAIKLFLDLSLEGIQPPDETTFVNLLPAFAEIALPVEGKQIHGYIIKMGFSSNMFICNSLIYMYGKCGDIAAAEKVFDCMEYKNLISWNSIIMAFGIHGLGKVSIQLFCSMLEEGMKPNASTFVSLLTSCSISGLVDEGRGYFNSMRTEYNMEPGIEHYGCIVDIEGRTGDLQLAKLIIDEMPLVPTARIWGSLLAASRCHRDLELAELAANHVLSIENNNTGCYILLSNMYAELRRPADVERVRRSMESHGLRKTIAHSKIEHRGKVYRFTNHDCVHPKASLIYEALDIISRKKGDNLWIPHGSNMFKPADVVRRKANSTLYHSVRLAICYGLICTSIGAPVLVRKNVRMCRECHDAAKKISEIADREILVGDAKVYHHFRNGQCSCKDYW</sequence>
<comment type="similarity">
    <text evidence="1">Belongs to the PPR family. PCMP-H subfamily.</text>
</comment>
<dbReference type="NCBIfam" id="TIGR00756">
    <property type="entry name" value="PPR"/>
    <property type="match status" value="5"/>
</dbReference>
<dbReference type="Pfam" id="PF01535">
    <property type="entry name" value="PPR"/>
    <property type="match status" value="4"/>
</dbReference>
<dbReference type="EMBL" id="OX459121">
    <property type="protein sequence ID" value="CAI9104771.1"/>
    <property type="molecule type" value="Genomic_DNA"/>
</dbReference>
<dbReference type="PROSITE" id="PS51375">
    <property type="entry name" value="PPR"/>
    <property type="match status" value="4"/>
</dbReference>
<organism evidence="7 8">
    <name type="scientific">Oldenlandia corymbosa var. corymbosa</name>
    <dbReference type="NCBI Taxonomy" id="529605"/>
    <lineage>
        <taxon>Eukaryota</taxon>
        <taxon>Viridiplantae</taxon>
        <taxon>Streptophyta</taxon>
        <taxon>Embryophyta</taxon>
        <taxon>Tracheophyta</taxon>
        <taxon>Spermatophyta</taxon>
        <taxon>Magnoliopsida</taxon>
        <taxon>eudicotyledons</taxon>
        <taxon>Gunneridae</taxon>
        <taxon>Pentapetalae</taxon>
        <taxon>asterids</taxon>
        <taxon>lamiids</taxon>
        <taxon>Gentianales</taxon>
        <taxon>Rubiaceae</taxon>
        <taxon>Rubioideae</taxon>
        <taxon>Spermacoceae</taxon>
        <taxon>Hedyotis-Oldenlandia complex</taxon>
        <taxon>Oldenlandia</taxon>
    </lineage>
</organism>
<dbReference type="InterPro" id="IPR046848">
    <property type="entry name" value="E_motif"/>
</dbReference>
<keyword evidence="8" id="KW-1185">Reference proteome</keyword>
<proteinExistence type="inferred from homology"/>
<evidence type="ECO:0000256" key="5">
    <source>
        <dbReference type="SAM" id="Phobius"/>
    </source>
</evidence>
<dbReference type="GO" id="GO:0008270">
    <property type="term" value="F:zinc ion binding"/>
    <property type="evidence" value="ECO:0007669"/>
    <property type="project" value="InterPro"/>
</dbReference>
<keyword evidence="5" id="KW-0812">Transmembrane</keyword>
<dbReference type="FunFam" id="1.25.40.10:FF:000344">
    <property type="entry name" value="Pentatricopeptide repeat-containing protein"/>
    <property type="match status" value="1"/>
</dbReference>
<keyword evidence="5" id="KW-1133">Transmembrane helix</keyword>
<dbReference type="Pfam" id="PF13041">
    <property type="entry name" value="PPR_2"/>
    <property type="match status" value="2"/>
</dbReference>
<dbReference type="Pfam" id="PF20431">
    <property type="entry name" value="E_motif"/>
    <property type="match status" value="1"/>
</dbReference>
<name>A0AAV1DA79_OLDCO</name>
<dbReference type="AlphaFoldDB" id="A0AAV1DA79"/>
<dbReference type="InterPro" id="IPR002885">
    <property type="entry name" value="PPR_rpt"/>
</dbReference>